<dbReference type="EMBL" id="QGKW02001660">
    <property type="protein sequence ID" value="KAF2579164.1"/>
    <property type="molecule type" value="Genomic_DNA"/>
</dbReference>
<organism evidence="1 2">
    <name type="scientific">Brassica cretica</name>
    <name type="common">Mustard</name>
    <dbReference type="NCBI Taxonomy" id="69181"/>
    <lineage>
        <taxon>Eukaryota</taxon>
        <taxon>Viridiplantae</taxon>
        <taxon>Streptophyta</taxon>
        <taxon>Embryophyta</taxon>
        <taxon>Tracheophyta</taxon>
        <taxon>Spermatophyta</taxon>
        <taxon>Magnoliopsida</taxon>
        <taxon>eudicotyledons</taxon>
        <taxon>Gunneridae</taxon>
        <taxon>Pentapetalae</taxon>
        <taxon>rosids</taxon>
        <taxon>malvids</taxon>
        <taxon>Brassicales</taxon>
        <taxon>Brassicaceae</taxon>
        <taxon>Brassiceae</taxon>
        <taxon>Brassica</taxon>
    </lineage>
</organism>
<dbReference type="AlphaFoldDB" id="A0A8S9JAI2"/>
<protein>
    <recommendedName>
        <fullName evidence="3">Reverse transcriptase zinc-binding domain-containing protein</fullName>
    </recommendedName>
</protein>
<accession>A0A8S9JAI2</accession>
<comment type="caution">
    <text evidence="1">The sequence shown here is derived from an EMBL/GenBank/DDBJ whole genome shotgun (WGS) entry which is preliminary data.</text>
</comment>
<gene>
    <name evidence="1" type="ORF">F2Q68_00002259</name>
</gene>
<sequence>MLKRTFAEDDVHRILSIQARPSHPDSLRWGFTPFGSYTLKSDVWNSIGYPLPPSGFSVNSVFLNFHYLLECSKNKNIDWSLRRSFPWVLWHLWKAREDAGLSVQVNYPEAPPSIPTVLSGSVHYVWNSIGYPLPPSGFSVNSVFLNFHYLLECSKNKNIDWSLRRSFPWVLWHLWKAREDAGLSFQVNYPEAPPSIPTVLSGPVHYSVWKKPRAGDLKCNVASSWINWQTQNSSLAVIRRRSLSHSRRIDLSRSLDSLSCGYSSWIALSQLLGADRSLVVARIDLSRSLDSLSCSYSAQIALLQLLVMDSSLALLGTDRSLTVTCYGSLSRSYSARIALSQSLGLLASLEHDVIPLSIDASSMATCSGGSEHCPHRSFAQPSRNVWNSIGYPLPPSGFSVNSVFLNFHYLLECSKNKNIDWSLRRSFPWVLWHLWKAREDAGLSVQVNYPEAPPSIPTVLSGSVHCLKEGVTRRNIFKAYQTWENLDLSRGYSLLGVDRFLAFTRIALSQLFSADHSLTVARIDLSRSLDSLSRGYSSWIALLQLLWANRSFAVARIDL</sequence>
<evidence type="ECO:0000313" key="2">
    <source>
        <dbReference type="Proteomes" id="UP000712281"/>
    </source>
</evidence>
<evidence type="ECO:0000313" key="1">
    <source>
        <dbReference type="EMBL" id="KAF2579164.1"/>
    </source>
</evidence>
<proteinExistence type="predicted"/>
<name>A0A8S9JAI2_BRACR</name>
<reference evidence="1" key="1">
    <citation type="submission" date="2019-12" db="EMBL/GenBank/DDBJ databases">
        <title>Genome sequencing and annotation of Brassica cretica.</title>
        <authorList>
            <person name="Studholme D.J."/>
            <person name="Sarris P.F."/>
        </authorList>
    </citation>
    <scope>NUCLEOTIDE SEQUENCE</scope>
    <source>
        <strain evidence="1">PFS-001/15</strain>
        <tissue evidence="1">Leaf</tissue>
    </source>
</reference>
<evidence type="ECO:0008006" key="3">
    <source>
        <dbReference type="Google" id="ProtNLM"/>
    </source>
</evidence>
<dbReference type="Proteomes" id="UP000712281">
    <property type="component" value="Unassembled WGS sequence"/>
</dbReference>